<organism evidence="1 2">
    <name type="scientific">Tieghemiomyces parasiticus</name>
    <dbReference type="NCBI Taxonomy" id="78921"/>
    <lineage>
        <taxon>Eukaryota</taxon>
        <taxon>Fungi</taxon>
        <taxon>Fungi incertae sedis</taxon>
        <taxon>Zoopagomycota</taxon>
        <taxon>Kickxellomycotina</taxon>
        <taxon>Dimargaritomycetes</taxon>
        <taxon>Dimargaritales</taxon>
        <taxon>Dimargaritaceae</taxon>
        <taxon>Tieghemiomyces</taxon>
    </lineage>
</organism>
<evidence type="ECO:0000313" key="2">
    <source>
        <dbReference type="Proteomes" id="UP001150569"/>
    </source>
</evidence>
<gene>
    <name evidence="1" type="ORF">IWQ60_004304</name>
</gene>
<dbReference type="OrthoDB" id="5570405at2759"/>
<reference evidence="1" key="1">
    <citation type="submission" date="2022-07" db="EMBL/GenBank/DDBJ databases">
        <title>Phylogenomic reconstructions and comparative analyses of Kickxellomycotina fungi.</title>
        <authorList>
            <person name="Reynolds N.K."/>
            <person name="Stajich J.E."/>
            <person name="Barry K."/>
            <person name="Grigoriev I.V."/>
            <person name="Crous P."/>
            <person name="Smith M.E."/>
        </authorList>
    </citation>
    <scope>NUCLEOTIDE SEQUENCE</scope>
    <source>
        <strain evidence="1">RSA 861</strain>
    </source>
</reference>
<sequence>MTARDSPAVSVEWRTLDADGRARVLADVVHVLPNTVGTAVPGPWFDWFSTVFASPADLPPLSLHPDAACRFVDAYLALATQAYASGLVSDSVPTALYAATHFLRALPRLALPPAAGDDAWETTAVRYASGVVSLATTRPADFKALGVAVRVVITLGLAWPTPTFDQALPAAALLTLIRHISQRRTRELLATAVDAGAVAHFIKVISSLVTAAGRLVGRFRDRWVGLPALPALVDLLAHFTALADISAWRIRGLSALLATAVNAGLQTPVTELVRTGFAPGAGTHAVWRAVMSIVPPHYPRTEDDTREGPWAYFLLRQAVLTTVPPPPDEPFPLIDHLLTLDRVTNYQTSDDAYVTLLAELDCAGVGPLENILAVVLASSGPAGCAAADLLVLAAARQPVDQVLATVDGLLDVVDALGPTAPALADRLGTVIRSHLLVLTPSAAAEYADRVYATRLPARSTVALLRTSPVVHDLLPFASPRLHQSAEGTVSWLLSTIQRLLRTHPASASAVEQWAALRVPAAHLVRLLSALDPSAHNGPAQRRAILAVVAEALSALDRSRGNPGKPLPLNSSIAEVLEIIFTLGTATLPVPIDAVLPVMASVEKLLTPLPPLTSPFPFVAVLALAGACSGVSAPDPPSKDALGRHLAAVFHAGAETHTWVVVQECLTQLVHFATSAVQVDLLELIIPDSLQEDLMRYIDAGPPPSGNEPAAETFYQRALHYSIHGTETVRASRSAQCNLIETAEARASWAAPADPNSYDELRDRVRHYLVGTRHDPSAHAANLAVVQTYLSQLHGDGARFEPQVRQILTQITGTMDALLHTQ</sequence>
<keyword evidence="2" id="KW-1185">Reference proteome</keyword>
<comment type="caution">
    <text evidence="1">The sequence shown here is derived from an EMBL/GenBank/DDBJ whole genome shotgun (WGS) entry which is preliminary data.</text>
</comment>
<dbReference type="EMBL" id="JANBPT010000204">
    <property type="protein sequence ID" value="KAJ1925861.1"/>
    <property type="molecule type" value="Genomic_DNA"/>
</dbReference>
<evidence type="ECO:0000313" key="1">
    <source>
        <dbReference type="EMBL" id="KAJ1925861.1"/>
    </source>
</evidence>
<proteinExistence type="predicted"/>
<name>A0A9W8AG39_9FUNG</name>
<dbReference type="AlphaFoldDB" id="A0A9W8AG39"/>
<protein>
    <submittedName>
        <fullName evidence="1">Uncharacterized protein</fullName>
    </submittedName>
</protein>
<accession>A0A9W8AG39</accession>
<dbReference type="Proteomes" id="UP001150569">
    <property type="component" value="Unassembled WGS sequence"/>
</dbReference>